<feature type="region of interest" description="Disordered" evidence="1">
    <location>
        <begin position="42"/>
        <end position="62"/>
    </location>
</feature>
<dbReference type="Proteomes" id="UP000094385">
    <property type="component" value="Unassembled WGS sequence"/>
</dbReference>
<protein>
    <submittedName>
        <fullName evidence="2">Uncharacterized protein</fullName>
    </submittedName>
</protein>
<feature type="region of interest" description="Disordered" evidence="1">
    <location>
        <begin position="327"/>
        <end position="348"/>
    </location>
</feature>
<evidence type="ECO:0000313" key="2">
    <source>
        <dbReference type="EMBL" id="ODQ74777.1"/>
    </source>
</evidence>
<feature type="compositionally biased region" description="Acidic residues" evidence="1">
    <location>
        <begin position="205"/>
        <end position="220"/>
    </location>
</feature>
<feature type="compositionally biased region" description="Acidic residues" evidence="1">
    <location>
        <begin position="327"/>
        <end position="338"/>
    </location>
</feature>
<dbReference type="EMBL" id="KV454291">
    <property type="protein sequence ID" value="ODQ74777.1"/>
    <property type="molecule type" value="Genomic_DNA"/>
</dbReference>
<feature type="compositionally biased region" description="Basic and acidic residues" evidence="1">
    <location>
        <begin position="87"/>
        <end position="97"/>
    </location>
</feature>
<gene>
    <name evidence="2" type="ORF">LIPSTDRAFT_228730</name>
</gene>
<keyword evidence="3" id="KW-1185">Reference proteome</keyword>
<feature type="region of interest" description="Disordered" evidence="1">
    <location>
        <begin position="166"/>
        <end position="286"/>
    </location>
</feature>
<evidence type="ECO:0000256" key="1">
    <source>
        <dbReference type="SAM" id="MobiDB-lite"/>
    </source>
</evidence>
<feature type="compositionally biased region" description="Basic residues" evidence="1">
    <location>
        <begin position="186"/>
        <end position="200"/>
    </location>
</feature>
<proteinExistence type="predicted"/>
<accession>A0A1E3QCL7</accession>
<feature type="compositionally biased region" description="Low complexity" evidence="1">
    <location>
        <begin position="531"/>
        <end position="552"/>
    </location>
</feature>
<feature type="compositionally biased region" description="Low complexity" evidence="1">
    <location>
        <begin position="422"/>
        <end position="440"/>
    </location>
</feature>
<feature type="compositionally biased region" description="Polar residues" evidence="1">
    <location>
        <begin position="408"/>
        <end position="421"/>
    </location>
</feature>
<dbReference type="OrthoDB" id="10505876at2759"/>
<feature type="region of interest" description="Disordered" evidence="1">
    <location>
        <begin position="407"/>
        <end position="440"/>
    </location>
</feature>
<feature type="region of interest" description="Disordered" evidence="1">
    <location>
        <begin position="506"/>
        <end position="562"/>
    </location>
</feature>
<feature type="region of interest" description="Disordered" evidence="1">
    <location>
        <begin position="80"/>
        <end position="112"/>
    </location>
</feature>
<sequence length="577" mass="62148">MSTMSTTSSVSLSPPPFVFPLHHARHESASFSCAPCPSLSLPPVAEPKQRSPSRTHAHRRSAAVSHDFLADLKHDRILSSSVPALHSPDERLGERDGLPSPPASPCRSSSVSLASSSAASLASVSSASTSPPSRLKVMFSPSVEFIPSHSSTTSTSTTTTITAAQGSADLTDELAPPIDQPQPDKRRSHKKSWSFIRFRRRSAETEDENEDDDEDDDDDIVVPPPRPATPPRASHARTTHYFTRSGTPEPMIDLDAALGPAGTPPLLSGTWSSGGTMHRRSESAPEMLAWTGTKSVDFRTFSSSIARVDGSRGMKRKMAAVVEVEESAEEEAAAEEAQPEPVAVPDPERRRSVWDEFVSSFAVPEAEQADTQSSPHVPSSDEVLVVDEFGDVVVIGEPGPEIRHELTTSDNANSVRSSCPVSTLSDAPSVSSSAGSETVSEILPVNSKRHSRRLSLVLSLKNAMLKSHSVGNLIHIDDHKPVKLHRRRSSKLDTFTDTWSKELNRKPYGLRSHGNLPTTNIPPIVDPLCQSTGPAKSTASSSSLHSRSPAPTDSTQQSGKSKSMAYRVWDWVRGIVA</sequence>
<dbReference type="AlphaFoldDB" id="A0A1E3QCL7"/>
<name>A0A1E3QCL7_LIPST</name>
<feature type="compositionally biased region" description="Basic residues" evidence="1">
    <location>
        <begin position="51"/>
        <end position="61"/>
    </location>
</feature>
<evidence type="ECO:0000313" key="3">
    <source>
        <dbReference type="Proteomes" id="UP000094385"/>
    </source>
</evidence>
<reference evidence="2 3" key="1">
    <citation type="journal article" date="2016" name="Proc. Natl. Acad. Sci. U.S.A.">
        <title>Comparative genomics of biotechnologically important yeasts.</title>
        <authorList>
            <person name="Riley R."/>
            <person name="Haridas S."/>
            <person name="Wolfe K.H."/>
            <person name="Lopes M.R."/>
            <person name="Hittinger C.T."/>
            <person name="Goeker M."/>
            <person name="Salamov A.A."/>
            <person name="Wisecaver J.H."/>
            <person name="Long T.M."/>
            <person name="Calvey C.H."/>
            <person name="Aerts A.L."/>
            <person name="Barry K.W."/>
            <person name="Choi C."/>
            <person name="Clum A."/>
            <person name="Coughlan A.Y."/>
            <person name="Deshpande S."/>
            <person name="Douglass A.P."/>
            <person name="Hanson S.J."/>
            <person name="Klenk H.-P."/>
            <person name="LaButti K.M."/>
            <person name="Lapidus A."/>
            <person name="Lindquist E.A."/>
            <person name="Lipzen A.M."/>
            <person name="Meier-Kolthoff J.P."/>
            <person name="Ohm R.A."/>
            <person name="Otillar R.P."/>
            <person name="Pangilinan J.L."/>
            <person name="Peng Y."/>
            <person name="Rokas A."/>
            <person name="Rosa C.A."/>
            <person name="Scheuner C."/>
            <person name="Sibirny A.A."/>
            <person name="Slot J.C."/>
            <person name="Stielow J.B."/>
            <person name="Sun H."/>
            <person name="Kurtzman C.P."/>
            <person name="Blackwell M."/>
            <person name="Grigoriev I.V."/>
            <person name="Jeffries T.W."/>
        </authorList>
    </citation>
    <scope>NUCLEOTIDE SEQUENCE [LARGE SCALE GENOMIC DNA]</scope>
    <source>
        <strain evidence="2 3">NRRL Y-11557</strain>
    </source>
</reference>
<organism evidence="2 3">
    <name type="scientific">Lipomyces starkeyi NRRL Y-11557</name>
    <dbReference type="NCBI Taxonomy" id="675824"/>
    <lineage>
        <taxon>Eukaryota</taxon>
        <taxon>Fungi</taxon>
        <taxon>Dikarya</taxon>
        <taxon>Ascomycota</taxon>
        <taxon>Saccharomycotina</taxon>
        <taxon>Lipomycetes</taxon>
        <taxon>Lipomycetales</taxon>
        <taxon>Lipomycetaceae</taxon>
        <taxon>Lipomyces</taxon>
    </lineage>
</organism>